<dbReference type="Pfam" id="PF17956">
    <property type="entry name" value="NAPRTase_C"/>
    <property type="match status" value="1"/>
</dbReference>
<evidence type="ECO:0000259" key="12">
    <source>
        <dbReference type="Pfam" id="PF17956"/>
    </source>
</evidence>
<keyword evidence="7 9" id="KW-0808">Transferase</keyword>
<dbReference type="Pfam" id="PF17767">
    <property type="entry name" value="NAPRTase_N"/>
    <property type="match status" value="1"/>
</dbReference>
<dbReference type="InterPro" id="IPR006405">
    <property type="entry name" value="Nic_PRibTrfase_pncB"/>
</dbReference>
<dbReference type="GO" id="GO:0005829">
    <property type="term" value="C:cytosol"/>
    <property type="evidence" value="ECO:0007669"/>
    <property type="project" value="TreeGrafter"/>
</dbReference>
<dbReference type="SUPFAM" id="SSF51690">
    <property type="entry name" value="Nicotinate/Quinolinate PRTase C-terminal domain-like"/>
    <property type="match status" value="1"/>
</dbReference>
<evidence type="ECO:0000256" key="1">
    <source>
        <dbReference type="ARBA" id="ARBA00004952"/>
    </source>
</evidence>
<name>A0A1G6UXR7_9BACT</name>
<evidence type="ECO:0000259" key="11">
    <source>
        <dbReference type="Pfam" id="PF17767"/>
    </source>
</evidence>
<dbReference type="OrthoDB" id="9770610at2"/>
<dbReference type="InterPro" id="IPR040727">
    <property type="entry name" value="NAPRTase_N"/>
</dbReference>
<evidence type="ECO:0000256" key="4">
    <source>
        <dbReference type="ARBA" id="ARBA00022553"/>
    </source>
</evidence>
<evidence type="ECO:0000256" key="6">
    <source>
        <dbReference type="ARBA" id="ARBA00022642"/>
    </source>
</evidence>
<evidence type="ECO:0000256" key="7">
    <source>
        <dbReference type="ARBA" id="ARBA00022679"/>
    </source>
</evidence>
<keyword evidence="4" id="KW-0597">Phosphoprotein</keyword>
<keyword evidence="6 9" id="KW-0662">Pyridine nucleotide biosynthesis</keyword>
<dbReference type="SUPFAM" id="SSF54675">
    <property type="entry name" value="Nicotinate/Quinolinate PRTase N-terminal domain-like"/>
    <property type="match status" value="1"/>
</dbReference>
<proteinExistence type="inferred from homology"/>
<evidence type="ECO:0000313" key="14">
    <source>
        <dbReference type="Proteomes" id="UP000199060"/>
    </source>
</evidence>
<keyword evidence="13" id="KW-0328">Glycosyltransferase</keyword>
<dbReference type="InterPro" id="IPR007229">
    <property type="entry name" value="Nic_PRibTrfase-Fam"/>
</dbReference>
<feature type="domain" description="Nicotinate phosphoribosyltransferase C-terminal" evidence="12">
    <location>
        <begin position="375"/>
        <end position="479"/>
    </location>
</feature>
<feature type="domain" description="Nicotinate/nicotinamide phosphoribosyltransferase" evidence="10">
    <location>
        <begin position="167"/>
        <end position="347"/>
    </location>
</feature>
<dbReference type="GO" id="GO:0047280">
    <property type="term" value="F:nicotinamide phosphoribosyltransferase activity"/>
    <property type="evidence" value="ECO:0007669"/>
    <property type="project" value="UniProtKB-ARBA"/>
</dbReference>
<dbReference type="Gene3D" id="3.20.140.10">
    <property type="entry name" value="nicotinate phosphoribosyltransferase"/>
    <property type="match status" value="1"/>
</dbReference>
<dbReference type="InterPro" id="IPR013785">
    <property type="entry name" value="Aldolase_TIM"/>
</dbReference>
<dbReference type="GO" id="GO:0034355">
    <property type="term" value="P:NAD+ biosynthetic process via the salvage pathway"/>
    <property type="evidence" value="ECO:0007669"/>
    <property type="project" value="TreeGrafter"/>
</dbReference>
<dbReference type="AlphaFoldDB" id="A0A1G6UXR7"/>
<dbReference type="Proteomes" id="UP000199060">
    <property type="component" value="Unassembled WGS sequence"/>
</dbReference>
<organism evidence="13 14">
    <name type="scientific">Algoriphagus faecimaris</name>
    <dbReference type="NCBI Taxonomy" id="686796"/>
    <lineage>
        <taxon>Bacteria</taxon>
        <taxon>Pseudomonadati</taxon>
        <taxon>Bacteroidota</taxon>
        <taxon>Cytophagia</taxon>
        <taxon>Cytophagales</taxon>
        <taxon>Cyclobacteriaceae</taxon>
        <taxon>Algoriphagus</taxon>
    </lineage>
</organism>
<feature type="domain" description="Nicotinate phosphoribosyltransferase N-terminal" evidence="11">
    <location>
        <begin position="14"/>
        <end position="144"/>
    </location>
</feature>
<dbReference type="STRING" id="686796.SAMN04488104_103119"/>
<dbReference type="EMBL" id="FNAC01000031">
    <property type="protein sequence ID" value="SDD46160.1"/>
    <property type="molecule type" value="Genomic_DNA"/>
</dbReference>
<evidence type="ECO:0000313" key="13">
    <source>
        <dbReference type="EMBL" id="SDD46160.1"/>
    </source>
</evidence>
<dbReference type="NCBIfam" id="NF009131">
    <property type="entry name" value="PRK12484.1"/>
    <property type="match status" value="1"/>
</dbReference>
<keyword evidence="5 9" id="KW-0436">Ligase</keyword>
<dbReference type="EC" id="6.3.4.21" evidence="3 9"/>
<comment type="catalytic activity">
    <reaction evidence="8 9">
        <text>5-phospho-alpha-D-ribose 1-diphosphate + nicotinate + ATP + H2O = nicotinate beta-D-ribonucleotide + ADP + phosphate + diphosphate</text>
        <dbReference type="Rhea" id="RHEA:36163"/>
        <dbReference type="ChEBI" id="CHEBI:15377"/>
        <dbReference type="ChEBI" id="CHEBI:30616"/>
        <dbReference type="ChEBI" id="CHEBI:32544"/>
        <dbReference type="ChEBI" id="CHEBI:33019"/>
        <dbReference type="ChEBI" id="CHEBI:43474"/>
        <dbReference type="ChEBI" id="CHEBI:57502"/>
        <dbReference type="ChEBI" id="CHEBI:58017"/>
        <dbReference type="ChEBI" id="CHEBI:456216"/>
        <dbReference type="EC" id="6.3.4.21"/>
    </reaction>
</comment>
<protein>
    <recommendedName>
        <fullName evidence="3 9">Nicotinate phosphoribosyltransferase</fullName>
        <ecNumber evidence="3 9">6.3.4.21</ecNumber>
    </recommendedName>
</protein>
<evidence type="ECO:0000256" key="9">
    <source>
        <dbReference type="RuleBase" id="RU365100"/>
    </source>
</evidence>
<comment type="similarity">
    <text evidence="2 9">Belongs to the NAPRTase family.</text>
</comment>
<dbReference type="InterPro" id="IPR041525">
    <property type="entry name" value="N/Namide_PRibTrfase"/>
</dbReference>
<dbReference type="InterPro" id="IPR041619">
    <property type="entry name" value="NAPRTase_C"/>
</dbReference>
<dbReference type="PIRSF" id="PIRSF000484">
    <property type="entry name" value="NAPRT"/>
    <property type="match status" value="1"/>
</dbReference>
<comment type="pathway">
    <text evidence="1 9">Cofactor biosynthesis; NAD(+) biosynthesis; nicotinate D-ribonucleotide from nicotinate: step 1/1.</text>
</comment>
<dbReference type="RefSeq" id="WP_087940305.1">
    <property type="nucleotide sequence ID" value="NZ_FNAC01000031.1"/>
</dbReference>
<dbReference type="NCBIfam" id="TIGR01513">
    <property type="entry name" value="NAPRTase_put"/>
    <property type="match status" value="1"/>
</dbReference>
<comment type="function">
    <text evidence="9">Catalyzes the first step in the biosynthesis of NAD from nicotinic acid, the ATP-dependent synthesis of beta-nicotinate D-ribonucleotide from nicotinate and 5-phospho-D-ribose 1-phosphate.</text>
</comment>
<dbReference type="Pfam" id="PF04095">
    <property type="entry name" value="NAPRTase"/>
    <property type="match status" value="1"/>
</dbReference>
<dbReference type="UniPathway" id="UPA00253">
    <property type="reaction ID" value="UER00457"/>
</dbReference>
<dbReference type="FunFam" id="3.20.20.70:FF:000076">
    <property type="entry name" value="Nicotinate phosphoribosyltransferase"/>
    <property type="match status" value="1"/>
</dbReference>
<dbReference type="Gene3D" id="3.20.20.70">
    <property type="entry name" value="Aldolase class I"/>
    <property type="match status" value="1"/>
</dbReference>
<dbReference type="InterPro" id="IPR036068">
    <property type="entry name" value="Nicotinate_pribotase-like_C"/>
</dbReference>
<evidence type="ECO:0000256" key="5">
    <source>
        <dbReference type="ARBA" id="ARBA00022598"/>
    </source>
</evidence>
<dbReference type="CDD" id="cd01570">
    <property type="entry name" value="NAPRTase_A"/>
    <property type="match status" value="1"/>
</dbReference>
<comment type="PTM">
    <text evidence="9">Transiently phosphorylated on a His residue during the reaction cycle. Phosphorylation strongly increases the affinity for substrates and increases the rate of nicotinate D-ribonucleotide production. Dephosphorylation regenerates the low-affinity form of the enzyme, leading to product release.</text>
</comment>
<keyword evidence="14" id="KW-1185">Reference proteome</keyword>
<dbReference type="NCBIfam" id="NF006695">
    <property type="entry name" value="PRK09243.1-2"/>
    <property type="match status" value="1"/>
</dbReference>
<dbReference type="GO" id="GO:0004516">
    <property type="term" value="F:nicotinate phosphoribosyltransferase activity"/>
    <property type="evidence" value="ECO:0007669"/>
    <property type="project" value="UniProtKB-UniRule"/>
</dbReference>
<evidence type="ECO:0000259" key="10">
    <source>
        <dbReference type="Pfam" id="PF04095"/>
    </source>
</evidence>
<dbReference type="PANTHER" id="PTHR11098">
    <property type="entry name" value="NICOTINATE PHOSPHORIBOSYLTRANSFERASE"/>
    <property type="match status" value="1"/>
</dbReference>
<evidence type="ECO:0000256" key="2">
    <source>
        <dbReference type="ARBA" id="ARBA00010897"/>
    </source>
</evidence>
<gene>
    <name evidence="13" type="ORF">SAMN04488104_103119</name>
</gene>
<sequence>MKITKDLYQGSLTLLTDFYQLTMAYAYWKSGKGEQEAIFNLFFRKHPFQGGFTLTAGLDYVIDYLDNFKFKKEDLQYLGEMKAKDGSAVFEEGFLDYLDNLQFSCDIEAIEEGTVVFPNMPLIRVKGPLIQCQLLETPLLNIINFQTLIATKAARVNLAAKGAPVLEFGLRRAQGIDGALAASRASFIGGCSSTSNVMAGKLFGIPVSGTHAHSWIMSFETELEAFEAYADAFPDQCIFLVDTYDTINGIKNAIKVGLVLRAKGKEMMGIRIDSGDLTYFSNKARQMLDEAGFPDAKIVASNDLDEHLISSLNTQEASIDIWGVGTKLVTAFDQPALGAVYKLSAIKDETGEWVPKIKLSQQSLKINIPGAHRVRRYSSNGKAVADMIYLENQEINPRGTVIIDPSDPTRRKRIMPAFYQEEELLIPIFKGGKVIYKSPSLLDIKERAKCQLAAFDSSHKRLVNPHLYPVGLEENLHHLRMELVLKAKKFENEKDEF</sequence>
<reference evidence="14" key="1">
    <citation type="submission" date="2016-10" db="EMBL/GenBank/DDBJ databases">
        <authorList>
            <person name="Varghese N."/>
            <person name="Submissions S."/>
        </authorList>
    </citation>
    <scope>NUCLEOTIDE SEQUENCE [LARGE SCALE GENOMIC DNA]</scope>
    <source>
        <strain evidence="14">DSM 23095</strain>
    </source>
</reference>
<dbReference type="PANTHER" id="PTHR11098:SF1">
    <property type="entry name" value="NICOTINATE PHOSPHORIBOSYLTRANSFERASE"/>
    <property type="match status" value="1"/>
</dbReference>
<evidence type="ECO:0000256" key="8">
    <source>
        <dbReference type="ARBA" id="ARBA00048668"/>
    </source>
</evidence>
<accession>A0A1G6UXR7</accession>
<evidence type="ECO:0000256" key="3">
    <source>
        <dbReference type="ARBA" id="ARBA00013236"/>
    </source>
</evidence>